<accession>A0A1H4QM98</accession>
<protein>
    <submittedName>
        <fullName evidence="3">L-proline dehydrogenase</fullName>
    </submittedName>
</protein>
<dbReference type="RefSeq" id="WP_066212905.1">
    <property type="nucleotide sequence ID" value="NZ_FNSN01000003.1"/>
</dbReference>
<proteinExistence type="predicted"/>
<dbReference type="STRING" id="156980.SAMN04489745_2328"/>
<dbReference type="InterPro" id="IPR002872">
    <property type="entry name" value="Proline_DH_dom"/>
</dbReference>
<evidence type="ECO:0000259" key="2">
    <source>
        <dbReference type="Pfam" id="PF01619"/>
    </source>
</evidence>
<organism evidence="3 4">
    <name type="scientific">Arthrobacter woluwensis</name>
    <dbReference type="NCBI Taxonomy" id="156980"/>
    <lineage>
        <taxon>Bacteria</taxon>
        <taxon>Bacillati</taxon>
        <taxon>Actinomycetota</taxon>
        <taxon>Actinomycetes</taxon>
        <taxon>Micrococcales</taxon>
        <taxon>Micrococcaceae</taxon>
        <taxon>Arthrobacter</taxon>
    </lineage>
</organism>
<dbReference type="EMBL" id="FNSN01000003">
    <property type="protein sequence ID" value="SEC20712.1"/>
    <property type="molecule type" value="Genomic_DNA"/>
</dbReference>
<dbReference type="InterPro" id="IPR029041">
    <property type="entry name" value="FAD-linked_oxidoreductase-like"/>
</dbReference>
<dbReference type="SUPFAM" id="SSF51730">
    <property type="entry name" value="FAD-linked oxidoreductase"/>
    <property type="match status" value="1"/>
</dbReference>
<dbReference type="PANTHER" id="PTHR13914:SF0">
    <property type="entry name" value="PROLINE DEHYDROGENASE 1, MITOCHONDRIAL"/>
    <property type="match status" value="1"/>
</dbReference>
<feature type="domain" description="Proline dehydrogenase" evidence="2">
    <location>
        <begin position="55"/>
        <end position="294"/>
    </location>
</feature>
<gene>
    <name evidence="3" type="ORF">SAMN04489745_2328</name>
</gene>
<keyword evidence="1" id="KW-0560">Oxidoreductase</keyword>
<dbReference type="Pfam" id="PF01619">
    <property type="entry name" value="Pro_dh"/>
    <property type="match status" value="1"/>
</dbReference>
<reference evidence="3 4" key="1">
    <citation type="submission" date="2016-10" db="EMBL/GenBank/DDBJ databases">
        <authorList>
            <person name="de Groot N.N."/>
        </authorList>
    </citation>
    <scope>NUCLEOTIDE SEQUENCE [LARGE SCALE GENOMIC DNA]</scope>
    <source>
        <strain evidence="3 4">DSM 10495</strain>
    </source>
</reference>
<dbReference type="GO" id="GO:0006562">
    <property type="term" value="P:L-proline catabolic process"/>
    <property type="evidence" value="ECO:0007669"/>
    <property type="project" value="InterPro"/>
</dbReference>
<evidence type="ECO:0000313" key="4">
    <source>
        <dbReference type="Proteomes" id="UP000182652"/>
    </source>
</evidence>
<dbReference type="Proteomes" id="UP000182652">
    <property type="component" value="Unassembled WGS sequence"/>
</dbReference>
<evidence type="ECO:0000256" key="1">
    <source>
        <dbReference type="ARBA" id="ARBA00023002"/>
    </source>
</evidence>
<name>A0A1H4QM98_9MICC</name>
<dbReference type="GO" id="GO:0004657">
    <property type="term" value="F:proline dehydrogenase activity"/>
    <property type="evidence" value="ECO:0007669"/>
    <property type="project" value="InterPro"/>
</dbReference>
<dbReference type="InterPro" id="IPR015659">
    <property type="entry name" value="Proline_oxidase"/>
</dbReference>
<dbReference type="PANTHER" id="PTHR13914">
    <property type="entry name" value="PROLINE OXIDASE"/>
    <property type="match status" value="1"/>
</dbReference>
<dbReference type="Gene3D" id="3.20.20.220">
    <property type="match status" value="1"/>
</dbReference>
<dbReference type="AlphaFoldDB" id="A0A1H4QM98"/>
<evidence type="ECO:0000313" key="3">
    <source>
        <dbReference type="EMBL" id="SEC20712.1"/>
    </source>
</evidence>
<sequence length="324" mass="35142">MDITAATLHTVSDTLRRWALDEDLKARTMADPALAAVAGRVAARYTAGPDVDGALRALESVAHRGHRGSIECVGESVRDAGVASQETEAFVDLAERLGRPGSPRPAPVPTLSFDLSHLGSLVSPELGLENASRVAQAARDAGTSVMISAEGSDRTDLVLDLWERLSSDFPETGITLQARLHRTPEDLERVLRRPGPVRLVKGAFLEPSAVAYLRDSEPMIAAYHRLADRLLRSGHRVSLATHDAALVEELRARHGDTLRDDHVEFEMLQGLGTALLDALQAEGFATREYVVYGPEWWLYVLNRIAEHPERVLLALADLGSSASG</sequence>
<keyword evidence="4" id="KW-1185">Reference proteome</keyword>